<dbReference type="Pfam" id="PF01867">
    <property type="entry name" value="Cas_Cas1"/>
    <property type="match status" value="1"/>
</dbReference>
<keyword evidence="6 9" id="KW-0051">Antiviral defense</keyword>
<dbReference type="NCBIfam" id="TIGR00287">
    <property type="entry name" value="cas1"/>
    <property type="match status" value="1"/>
</dbReference>
<comment type="similarity">
    <text evidence="9">Belongs to the CRISPR-associated endonuclease Cas1 family.</text>
</comment>
<protein>
    <recommendedName>
        <fullName evidence="9">CRISPR-associated endonuclease Cas1</fullName>
        <ecNumber evidence="9">3.1.-.-</ecNumber>
    </recommendedName>
</protein>
<evidence type="ECO:0000256" key="1">
    <source>
        <dbReference type="ARBA" id="ARBA00022722"/>
    </source>
</evidence>
<dbReference type="EC" id="3.1.-.-" evidence="9"/>
<dbReference type="EMBL" id="CP013694">
    <property type="protein sequence ID" value="ALU30002.1"/>
    <property type="molecule type" value="Genomic_DNA"/>
</dbReference>
<evidence type="ECO:0000313" key="12">
    <source>
        <dbReference type="Proteomes" id="UP000060043"/>
    </source>
</evidence>
<comment type="cofactor">
    <cofactor evidence="9">
        <name>Mg(2+)</name>
        <dbReference type="ChEBI" id="CHEBI:18420"/>
    </cofactor>
    <cofactor evidence="9">
        <name>Mn(2+)</name>
        <dbReference type="ChEBI" id="CHEBI:29035"/>
    </cofactor>
</comment>
<dbReference type="Proteomes" id="UP000060043">
    <property type="component" value="Chromosome"/>
</dbReference>
<dbReference type="GO" id="GO:0051607">
    <property type="term" value="P:defense response to virus"/>
    <property type="evidence" value="ECO:0007669"/>
    <property type="project" value="UniProtKB-UniRule"/>
</dbReference>
<dbReference type="GO" id="GO:0046872">
    <property type="term" value="F:metal ion binding"/>
    <property type="evidence" value="ECO:0007669"/>
    <property type="project" value="UniProtKB-UniRule"/>
</dbReference>
<gene>
    <name evidence="9" type="primary">cas1</name>
    <name evidence="10" type="ORF">ATY89_08695</name>
    <name evidence="11" type="ORF">ATZ20_00105</name>
</gene>
<keyword evidence="5 9" id="KW-0460">Magnesium</keyword>
<dbReference type="PANTHER" id="PTHR34353:SF2">
    <property type="entry name" value="CRISPR-ASSOCIATED ENDONUCLEASE CAS1 1"/>
    <property type="match status" value="1"/>
</dbReference>
<keyword evidence="8 9" id="KW-0464">Manganese</keyword>
<evidence type="ECO:0000256" key="7">
    <source>
        <dbReference type="ARBA" id="ARBA00023125"/>
    </source>
</evidence>
<evidence type="ECO:0000313" key="11">
    <source>
        <dbReference type="EMBL" id="ALU30692.1"/>
    </source>
</evidence>
<dbReference type="GO" id="GO:0003677">
    <property type="term" value="F:DNA binding"/>
    <property type="evidence" value="ECO:0007669"/>
    <property type="project" value="UniProtKB-KW"/>
</dbReference>
<feature type="binding site" evidence="9">
    <location>
        <position position="148"/>
    </location>
    <ligand>
        <name>Mn(2+)</name>
        <dbReference type="ChEBI" id="CHEBI:29035"/>
    </ligand>
</feature>
<evidence type="ECO:0000313" key="10">
    <source>
        <dbReference type="EMBL" id="ALU30002.1"/>
    </source>
</evidence>
<feature type="binding site" evidence="9">
    <location>
        <position position="225"/>
    </location>
    <ligand>
        <name>Mn(2+)</name>
        <dbReference type="ChEBI" id="CHEBI:29035"/>
    </ligand>
</feature>
<dbReference type="InterPro" id="IPR002729">
    <property type="entry name" value="CRISPR-assoc_Cas1"/>
</dbReference>
<evidence type="ECO:0000256" key="3">
    <source>
        <dbReference type="ARBA" id="ARBA00022759"/>
    </source>
</evidence>
<evidence type="ECO:0000256" key="2">
    <source>
        <dbReference type="ARBA" id="ARBA00022723"/>
    </source>
</evidence>
<feature type="binding site" evidence="9">
    <location>
        <position position="210"/>
    </location>
    <ligand>
        <name>Mn(2+)</name>
        <dbReference type="ChEBI" id="CHEBI:29035"/>
    </ligand>
</feature>
<dbReference type="GO" id="GO:0043571">
    <property type="term" value="P:maintenance of CRISPR repeat elements"/>
    <property type="evidence" value="ECO:0007669"/>
    <property type="project" value="UniProtKB-UniRule"/>
</dbReference>
<evidence type="ECO:0000256" key="4">
    <source>
        <dbReference type="ARBA" id="ARBA00022801"/>
    </source>
</evidence>
<dbReference type="GeneID" id="78442223"/>
<dbReference type="InterPro" id="IPR042206">
    <property type="entry name" value="CRISPR-assoc_Cas1_C"/>
</dbReference>
<dbReference type="Gene3D" id="1.20.120.920">
    <property type="entry name" value="CRISPR-associated endonuclease Cas1, C-terminal domain"/>
    <property type="match status" value="1"/>
</dbReference>
<evidence type="ECO:0000313" key="13">
    <source>
        <dbReference type="Proteomes" id="UP000065473"/>
    </source>
</evidence>
<dbReference type="CDD" id="cd09634">
    <property type="entry name" value="Cas1_I-II-III"/>
    <property type="match status" value="1"/>
</dbReference>
<dbReference type="RefSeq" id="WP_011278688.1">
    <property type="nucleotide sequence ID" value="NZ_BHWZ01000005.1"/>
</dbReference>
<dbReference type="OrthoDB" id="2216at2157"/>
<proteinExistence type="inferred from homology"/>
<dbReference type="Proteomes" id="UP000065473">
    <property type="component" value="Chromosome"/>
</dbReference>
<comment type="subunit">
    <text evidence="9">Homodimer, forms a heterotetramer with a Cas2 homodimer.</text>
</comment>
<dbReference type="GO" id="GO:0004519">
    <property type="term" value="F:endonuclease activity"/>
    <property type="evidence" value="ECO:0007669"/>
    <property type="project" value="UniProtKB-UniRule"/>
</dbReference>
<keyword evidence="1 9" id="KW-0540">Nuclease</keyword>
<evidence type="ECO:0000256" key="5">
    <source>
        <dbReference type="ARBA" id="ARBA00022842"/>
    </source>
</evidence>
<dbReference type="InterPro" id="IPR050646">
    <property type="entry name" value="Cas1"/>
</dbReference>
<dbReference type="HAMAP" id="MF_01470">
    <property type="entry name" value="Cas1"/>
    <property type="match status" value="1"/>
</dbReference>
<evidence type="ECO:0000256" key="6">
    <source>
        <dbReference type="ARBA" id="ARBA00023118"/>
    </source>
</evidence>
<keyword evidence="3 9" id="KW-0255">Endonuclease</keyword>
<dbReference type="PANTHER" id="PTHR34353">
    <property type="entry name" value="CRISPR-ASSOCIATED ENDONUCLEASE CAS1 1"/>
    <property type="match status" value="1"/>
</dbReference>
<dbReference type="AlphaFoldDB" id="A0A0U2W0S6"/>
<dbReference type="EMBL" id="CP013695">
    <property type="protein sequence ID" value="ALU30692.1"/>
    <property type="molecule type" value="Genomic_DNA"/>
</dbReference>
<evidence type="ECO:0000256" key="9">
    <source>
        <dbReference type="HAMAP-Rule" id="MF_01470"/>
    </source>
</evidence>
<organism evidence="11 12">
    <name type="scientific">Sulfolobus acidocaldarius</name>
    <dbReference type="NCBI Taxonomy" id="2285"/>
    <lineage>
        <taxon>Archaea</taxon>
        <taxon>Thermoproteota</taxon>
        <taxon>Thermoprotei</taxon>
        <taxon>Sulfolobales</taxon>
        <taxon>Sulfolobaceae</taxon>
        <taxon>Sulfolobus</taxon>
    </lineage>
</organism>
<dbReference type="GO" id="GO:0016787">
    <property type="term" value="F:hydrolase activity"/>
    <property type="evidence" value="ECO:0007669"/>
    <property type="project" value="UniProtKB-KW"/>
</dbReference>
<keyword evidence="2 9" id="KW-0479">Metal-binding</keyword>
<comment type="function">
    <text evidence="9">CRISPR (clustered regularly interspaced short palindromic repeat), is an adaptive immune system that provides protection against mobile genetic elements (viruses, transposable elements and conjugative plasmids). CRISPR clusters contain spacers, sequences complementary to antecedent mobile elements, and target invading nucleic acids. CRISPR clusters are transcribed and processed into CRISPR RNA (crRNA). Acts as a dsDNA endonuclease. Involved in the integration of spacer DNA into the CRISPR cassette.</text>
</comment>
<keyword evidence="4 9" id="KW-0378">Hydrolase</keyword>
<keyword evidence="7 9" id="KW-0238">DNA-binding</keyword>
<accession>A0A0U2W0S6</accession>
<dbReference type="OMA" id="TYDFSEM"/>
<evidence type="ECO:0000256" key="8">
    <source>
        <dbReference type="ARBA" id="ARBA00023211"/>
    </source>
</evidence>
<reference evidence="12 13" key="1">
    <citation type="submission" date="2015-12" db="EMBL/GenBank/DDBJ databases">
        <title>A stable core within a dynamic pangenome in Sulfolobus acidocaldarius.</title>
        <authorList>
            <person name="Anderson R."/>
            <person name="Kouris A."/>
            <person name="Seward C."/>
            <person name="Campbell K."/>
            <person name="Whitaker R."/>
        </authorList>
    </citation>
    <scope>NUCLEOTIDE SEQUENCE [LARGE SCALE GENOMIC DNA]</scope>
    <source>
        <strain evidence="10 13">GG12-C01-09</strain>
        <strain evidence="11 12">NG05B_CO5_07</strain>
    </source>
</reference>
<sequence length="305" mass="34652">MSILVIKNATIMRKGSDLQMTWSVGKNLTVSSLDLELVVIVGNNVRLTSEVILFLSSLNIPVLVHGKRNDVVLVSPFLNSLVNVRRKFYTLSDDMKLYLARKFIKGKILGMINVAKYFMYLTKVPVEIDLELKQIDNTKSIDELRSVEAEMSKACWEQLRKFLPPSFTGRKPRNEDEINRAVDYAYSVIYALCTHSLIASGLDPYGGLMHVEYPGRTALTYDFSEMFKPVAIHSVIAVSRKVKLKLDNSGYLSKESLGHLTKHLYETLHKGKRSVRGQIYSMGMKTKNFIAEGIDFEPFVYKPKQ</sequence>
<dbReference type="GeneID" id="14552381"/>
<name>A0A0U2W0S6_9CREN</name>